<sequence length="363" mass="37755" precursor="true">MVLFAVVALFTALTNTANAESRVGDITSVYGDRDNQLVGYGVVVGLDGTGDKSSPFTQQSVVNMLKNFDVQLGSRANPRLRNVASVMVTANLGAHSVPGQTLDVTVSSVGDARSLQGGTLLITELKGLDGHVYGIAQGNLVVGGYTASGADGSSITHNIPTVGRVPNGATVERSMPESPNQKTITLSLTRPHYQTSVNIANRINEQFGGEIARAVNKGVVEVDAPLTPNTRVSFLSLINELVVKRGVDGPQVVYNSRTGTVVVGQNVTVSRAAVSQGGLTVTISEDPFVSQPAVLSKGETVMGTISSVSVQEYDSGMMVIPEGASLQDLVDTVNAMGATPAVLVQILQALDRVGALNGELIII</sequence>
<dbReference type="PANTHER" id="PTHR30381:SF0">
    <property type="entry name" value="FLAGELLAR P-RING PROTEIN"/>
    <property type="match status" value="1"/>
</dbReference>
<dbReference type="GO" id="GO:0071973">
    <property type="term" value="P:bacterial-type flagellum-dependent cell motility"/>
    <property type="evidence" value="ECO:0007669"/>
    <property type="project" value="InterPro"/>
</dbReference>
<keyword evidence="5 6" id="KW-0975">Bacterial flagellum</keyword>
<gene>
    <name evidence="6" type="primary">flgI</name>
    <name evidence="7" type="ORF">A6E01_18950</name>
</gene>
<comment type="function">
    <text evidence="1 6">Assembles around the rod to form the L-ring and probably protects the motor/basal body from shearing forces during rotation.</text>
</comment>
<dbReference type="Proteomes" id="UP000092018">
    <property type="component" value="Plasmid unnamed1"/>
</dbReference>
<keyword evidence="7" id="KW-0966">Cell projection</keyword>
<keyword evidence="4 6" id="KW-0732">Signal</keyword>
<evidence type="ECO:0000256" key="3">
    <source>
        <dbReference type="ARBA" id="ARBA00008994"/>
    </source>
</evidence>
<dbReference type="EMBL" id="CP016179">
    <property type="protein sequence ID" value="ANO35665.1"/>
    <property type="molecule type" value="Genomic_DNA"/>
</dbReference>
<dbReference type="NCBIfam" id="NF003676">
    <property type="entry name" value="PRK05303.1"/>
    <property type="match status" value="1"/>
</dbReference>
<dbReference type="KEGG" id="vbr:A6E01_18950"/>
<accession>A0AAN0XZW5</accession>
<feature type="signal peptide" evidence="6">
    <location>
        <begin position="1"/>
        <end position="19"/>
    </location>
</feature>
<protein>
    <recommendedName>
        <fullName evidence="6">Flagellar P-ring protein</fullName>
    </recommendedName>
    <alternativeName>
        <fullName evidence="6">Basal body P-ring protein</fullName>
    </alternativeName>
</protein>
<reference evidence="7 8" key="1">
    <citation type="submission" date="2016-06" db="EMBL/GenBank/DDBJ databases">
        <title>Adaptive Radiation by Waves of Gene Transfer Leads to Fine-Scale Resource Partitioning in Marine Microbes.</title>
        <authorList>
            <person name="Hehemann J.-H."/>
            <person name="Arevalo P."/>
            <person name="Datta M.S."/>
            <person name="Yu X."/>
            <person name="Corzett C."/>
            <person name="Henschel A."/>
            <person name="Preheim S.P."/>
            <person name="Timberlake S."/>
            <person name="Alm E.J."/>
            <person name="Polz M.F."/>
        </authorList>
    </citation>
    <scope>NUCLEOTIDE SEQUENCE [LARGE SCALE GENOMIC DNA]</scope>
    <source>
        <strain evidence="7 8">FF50</strain>
        <plasmid evidence="7 8">unnamed1</plasmid>
    </source>
</reference>
<comment type="subcellular location">
    <subcellularLocation>
        <location evidence="2 6">Bacterial flagellum basal body</location>
    </subcellularLocation>
</comment>
<dbReference type="Pfam" id="PF02119">
    <property type="entry name" value="FlgI"/>
    <property type="match status" value="1"/>
</dbReference>
<dbReference type="GO" id="GO:0009428">
    <property type="term" value="C:bacterial-type flagellum basal body, distal rod, P ring"/>
    <property type="evidence" value="ECO:0007669"/>
    <property type="project" value="InterPro"/>
</dbReference>
<keyword evidence="7" id="KW-0969">Cilium</keyword>
<evidence type="ECO:0000256" key="2">
    <source>
        <dbReference type="ARBA" id="ARBA00004117"/>
    </source>
</evidence>
<keyword evidence="7" id="KW-0282">Flagellum</keyword>
<keyword evidence="7" id="KW-0614">Plasmid</keyword>
<dbReference type="AlphaFoldDB" id="A0AAN0XZW5"/>
<comment type="similarity">
    <text evidence="3 6">Belongs to the FlgI family.</text>
</comment>
<dbReference type="HAMAP" id="MF_00416">
    <property type="entry name" value="FlgI"/>
    <property type="match status" value="1"/>
</dbReference>
<comment type="subunit">
    <text evidence="6">The basal body constitutes a major portion of the flagellar organelle and consists of four rings (L,P,S, and M) mounted on a central rod.</text>
</comment>
<geneLocation type="plasmid" evidence="7 8">
    <name>unnamed1</name>
</geneLocation>
<evidence type="ECO:0000256" key="5">
    <source>
        <dbReference type="ARBA" id="ARBA00023143"/>
    </source>
</evidence>
<evidence type="ECO:0000313" key="7">
    <source>
        <dbReference type="EMBL" id="ANO35665.1"/>
    </source>
</evidence>
<dbReference type="GO" id="GO:0030288">
    <property type="term" value="C:outer membrane-bounded periplasmic space"/>
    <property type="evidence" value="ECO:0007669"/>
    <property type="project" value="InterPro"/>
</dbReference>
<evidence type="ECO:0000313" key="8">
    <source>
        <dbReference type="Proteomes" id="UP000092018"/>
    </source>
</evidence>
<dbReference type="GO" id="GO:0005198">
    <property type="term" value="F:structural molecule activity"/>
    <property type="evidence" value="ECO:0007669"/>
    <property type="project" value="InterPro"/>
</dbReference>
<evidence type="ECO:0000256" key="6">
    <source>
        <dbReference type="HAMAP-Rule" id="MF_00416"/>
    </source>
</evidence>
<evidence type="ECO:0000256" key="4">
    <source>
        <dbReference type="ARBA" id="ARBA00022729"/>
    </source>
</evidence>
<feature type="chain" id="PRO_5042650098" description="Flagellar P-ring protein" evidence="6">
    <location>
        <begin position="20"/>
        <end position="363"/>
    </location>
</feature>
<proteinExistence type="inferred from homology"/>
<organism evidence="7 8">
    <name type="scientific">Vibrio breoganii</name>
    <dbReference type="NCBI Taxonomy" id="553239"/>
    <lineage>
        <taxon>Bacteria</taxon>
        <taxon>Pseudomonadati</taxon>
        <taxon>Pseudomonadota</taxon>
        <taxon>Gammaproteobacteria</taxon>
        <taxon>Vibrionales</taxon>
        <taxon>Vibrionaceae</taxon>
        <taxon>Vibrio</taxon>
    </lineage>
</organism>
<dbReference type="PRINTS" id="PR01010">
    <property type="entry name" value="FLGPRINGFLGI"/>
</dbReference>
<evidence type="ECO:0000256" key="1">
    <source>
        <dbReference type="ARBA" id="ARBA00002591"/>
    </source>
</evidence>
<name>A0AAN0XZW5_9VIBR</name>
<dbReference type="InterPro" id="IPR001782">
    <property type="entry name" value="Flag_FlgI"/>
</dbReference>
<dbReference type="PANTHER" id="PTHR30381">
    <property type="entry name" value="FLAGELLAR P-RING PERIPLASMIC PROTEIN FLGI"/>
    <property type="match status" value="1"/>
</dbReference>